<keyword evidence="3" id="KW-1185">Reference proteome</keyword>
<dbReference type="PANTHER" id="PTHR42923">
    <property type="entry name" value="PROTOPORPHYRINOGEN OXIDASE"/>
    <property type="match status" value="1"/>
</dbReference>
<dbReference type="PANTHER" id="PTHR42923:SF17">
    <property type="entry name" value="AMINE OXIDASE DOMAIN-CONTAINING PROTEIN"/>
    <property type="match status" value="1"/>
</dbReference>
<dbReference type="InterPro" id="IPR050464">
    <property type="entry name" value="Zeta_carotene_desat/Oxidored"/>
</dbReference>
<dbReference type="Proteomes" id="UP000007431">
    <property type="component" value="Unassembled WGS sequence"/>
</dbReference>
<gene>
    <name evidence="2" type="ORF">SCHCODRAFT_66966</name>
</gene>
<organism evidence="3">
    <name type="scientific">Schizophyllum commune (strain H4-8 / FGSC 9210)</name>
    <name type="common">Split gill fungus</name>
    <dbReference type="NCBI Taxonomy" id="578458"/>
    <lineage>
        <taxon>Eukaryota</taxon>
        <taxon>Fungi</taxon>
        <taxon>Dikarya</taxon>
        <taxon>Basidiomycota</taxon>
        <taxon>Agaricomycotina</taxon>
        <taxon>Agaricomycetes</taxon>
        <taxon>Agaricomycetidae</taxon>
        <taxon>Agaricales</taxon>
        <taxon>Schizophyllaceae</taxon>
        <taxon>Schizophyllum</taxon>
    </lineage>
</organism>
<protein>
    <recommendedName>
        <fullName evidence="1">Amine oxidase domain-containing protein</fullName>
    </recommendedName>
</protein>
<dbReference type="eggNOG" id="ENOG502QSMW">
    <property type="taxonomic scope" value="Eukaryota"/>
</dbReference>
<dbReference type="InParanoid" id="D8PXT9"/>
<dbReference type="EMBL" id="GL377304">
    <property type="protein sequence ID" value="EFI99135.1"/>
    <property type="molecule type" value="Genomic_DNA"/>
</dbReference>
<evidence type="ECO:0000313" key="2">
    <source>
        <dbReference type="EMBL" id="EFI99135.1"/>
    </source>
</evidence>
<evidence type="ECO:0000313" key="3">
    <source>
        <dbReference type="Proteomes" id="UP000007431"/>
    </source>
</evidence>
<dbReference type="GO" id="GO:0016491">
    <property type="term" value="F:oxidoreductase activity"/>
    <property type="evidence" value="ECO:0007669"/>
    <property type="project" value="InterPro"/>
</dbReference>
<name>D8PXT9_SCHCM</name>
<dbReference type="VEuPathDB" id="FungiDB:SCHCODRAFT_02616557"/>
<reference evidence="2 3" key="1">
    <citation type="journal article" date="2010" name="Nat. Biotechnol.">
        <title>Genome sequence of the model mushroom Schizophyllum commune.</title>
        <authorList>
            <person name="Ohm R.A."/>
            <person name="de Jong J.F."/>
            <person name="Lugones L.G."/>
            <person name="Aerts A."/>
            <person name="Kothe E."/>
            <person name="Stajich J.E."/>
            <person name="de Vries R.P."/>
            <person name="Record E."/>
            <person name="Levasseur A."/>
            <person name="Baker S.E."/>
            <person name="Bartholomew K.A."/>
            <person name="Coutinho P.M."/>
            <person name="Erdmann S."/>
            <person name="Fowler T.J."/>
            <person name="Gathman A.C."/>
            <person name="Lombard V."/>
            <person name="Henrissat B."/>
            <person name="Knabe N."/>
            <person name="Kuees U."/>
            <person name="Lilly W.W."/>
            <person name="Lindquist E."/>
            <person name="Lucas S."/>
            <person name="Magnuson J.K."/>
            <person name="Piumi F."/>
            <person name="Raudaskoski M."/>
            <person name="Salamov A."/>
            <person name="Schmutz J."/>
            <person name="Schwarze F.W.M.R."/>
            <person name="vanKuyk P.A."/>
            <person name="Horton J.S."/>
            <person name="Grigoriev I.V."/>
            <person name="Woesten H.A.B."/>
        </authorList>
    </citation>
    <scope>NUCLEOTIDE SEQUENCE [LARGE SCALE GENOMIC DNA]</scope>
    <source>
        <strain evidence="3">H4-8 / FGSC 9210</strain>
    </source>
</reference>
<sequence>MKIAVVGSGVSGLGATWLLNEYSPHEVHLYESEARPGGHANTVRFRRQGQDASEGVDVDTQIVFNPTTYPNFLRFLQMQPDITILPTEMTFSVSRDNGAFEWAGNNIFSVFCQPKRLLDPDMWRLLYDVLRFNASARRILSDHSVSDDMSVGDYLEREAYSDSFRDNYLIPMTAAIWSTPPDECATDFPARTLIRFMRNHHLLQITGKPKWLTIKGGSINYVDKILSRLPSSQLHLSTPVQSVKTLPNSRVQLRTANGTTEIYDRVIMSCHSDTALRILEAGGPALGGGITSRERDLLGTFKWNKNECILHHDERLMPKSKLAWSCWNYLTTSTIDADGQRLPNEPRISLSYRTDGMNDLQHISYAKHGPVLITLNAPFEPAPDKIVGRWKYEHPILDAKAVRAQKLLKLIQGTRSIWYAGAYTKYGFHEDGFASGLAAAMAAVEGDSPALPPFPIVTDIDEHLQRVPGEWPMLVALVGLMFRIMQWVGLPGIVAQVACPVLAFMRSALGISLDETSPRAKED</sequence>
<dbReference type="STRING" id="578458.D8PXT9"/>
<dbReference type="InterPro" id="IPR036188">
    <property type="entry name" value="FAD/NAD-bd_sf"/>
</dbReference>
<dbReference type="Gene3D" id="3.50.50.60">
    <property type="entry name" value="FAD/NAD(P)-binding domain"/>
    <property type="match status" value="1"/>
</dbReference>
<dbReference type="AlphaFoldDB" id="D8PXT9"/>
<dbReference type="InterPro" id="IPR002937">
    <property type="entry name" value="Amino_oxidase"/>
</dbReference>
<evidence type="ECO:0000259" key="1">
    <source>
        <dbReference type="Pfam" id="PF01593"/>
    </source>
</evidence>
<dbReference type="SUPFAM" id="SSF51905">
    <property type="entry name" value="FAD/NAD(P)-binding domain"/>
    <property type="match status" value="1"/>
</dbReference>
<proteinExistence type="predicted"/>
<dbReference type="Pfam" id="PF01593">
    <property type="entry name" value="Amino_oxidase"/>
    <property type="match status" value="1"/>
</dbReference>
<feature type="domain" description="Amine oxidase" evidence="1">
    <location>
        <begin position="10"/>
        <end position="276"/>
    </location>
</feature>
<dbReference type="OMA" id="RAWASWN"/>
<accession>D8PXT9</accession>
<dbReference type="HOGENOM" id="CLU_028123_2_1_1"/>